<evidence type="ECO:0000256" key="3">
    <source>
        <dbReference type="ARBA" id="ARBA00023125"/>
    </source>
</evidence>
<evidence type="ECO:0000256" key="1">
    <source>
        <dbReference type="ARBA" id="ARBA00010529"/>
    </source>
</evidence>
<dbReference type="Proteomes" id="UP001500353">
    <property type="component" value="Unassembled WGS sequence"/>
</dbReference>
<comment type="caution">
    <text evidence="5">The sequence shown here is derived from an EMBL/GenBank/DDBJ whole genome shotgun (WGS) entry which is preliminary data.</text>
</comment>
<comment type="similarity">
    <text evidence="1 4">Belongs to the bacterial histone-like protein family.</text>
</comment>
<dbReference type="InterPro" id="IPR000119">
    <property type="entry name" value="Hist_DNA-bd"/>
</dbReference>
<dbReference type="SUPFAM" id="SSF47729">
    <property type="entry name" value="IHF-like DNA-binding proteins"/>
    <property type="match status" value="1"/>
</dbReference>
<dbReference type="Pfam" id="PF00216">
    <property type="entry name" value="Bac_DNA_binding"/>
    <property type="match status" value="1"/>
</dbReference>
<gene>
    <name evidence="5" type="ORF">GCM10023210_08990</name>
</gene>
<reference evidence="6" key="1">
    <citation type="journal article" date="2019" name="Int. J. Syst. Evol. Microbiol.">
        <title>The Global Catalogue of Microorganisms (GCM) 10K type strain sequencing project: providing services to taxonomists for standard genome sequencing and annotation.</title>
        <authorList>
            <consortium name="The Broad Institute Genomics Platform"/>
            <consortium name="The Broad Institute Genome Sequencing Center for Infectious Disease"/>
            <person name="Wu L."/>
            <person name="Ma J."/>
        </authorList>
    </citation>
    <scope>NUCLEOTIDE SEQUENCE [LARGE SCALE GENOMIC DNA]</scope>
    <source>
        <strain evidence="6">JCM 18019</strain>
    </source>
</reference>
<keyword evidence="6" id="KW-1185">Reference proteome</keyword>
<accession>A0ABP9LWB9</accession>
<dbReference type="Gene3D" id="4.10.520.10">
    <property type="entry name" value="IHF-like DNA-binding proteins"/>
    <property type="match status" value="1"/>
</dbReference>
<proteinExistence type="inferred from homology"/>
<dbReference type="PANTHER" id="PTHR33175:SF3">
    <property type="entry name" value="DNA-BINDING PROTEIN HU-BETA"/>
    <property type="match status" value="1"/>
</dbReference>
<organism evidence="5 6">
    <name type="scientific">Chryseobacterium ginsengisoli</name>
    <dbReference type="NCBI Taxonomy" id="363853"/>
    <lineage>
        <taxon>Bacteria</taxon>
        <taxon>Pseudomonadati</taxon>
        <taxon>Bacteroidota</taxon>
        <taxon>Flavobacteriia</taxon>
        <taxon>Flavobacteriales</taxon>
        <taxon>Weeksellaceae</taxon>
        <taxon>Chryseobacterium group</taxon>
        <taxon>Chryseobacterium</taxon>
    </lineage>
</organism>
<dbReference type="SMART" id="SM00411">
    <property type="entry name" value="BHL"/>
    <property type="match status" value="1"/>
</dbReference>
<sequence length="148" mass="16180">MELSYFNHFNLKSKILFIFLQKNCTFTKYYYICYNYELTLILKIMNKSELIDAIAKDAGITKVAAKAALESFISNVTTTLKKKDGKVSLVGFGTFSVAERAARQGINPATKKPINIEAKTVAKFKAGADLSTAVATANAPVAAGKKKK</sequence>
<evidence type="ECO:0000313" key="6">
    <source>
        <dbReference type="Proteomes" id="UP001500353"/>
    </source>
</evidence>
<name>A0ABP9LWB9_9FLAO</name>
<dbReference type="EMBL" id="BAABHX010000001">
    <property type="protein sequence ID" value="GAA5086780.1"/>
    <property type="molecule type" value="Genomic_DNA"/>
</dbReference>
<evidence type="ECO:0000256" key="4">
    <source>
        <dbReference type="RuleBase" id="RU003939"/>
    </source>
</evidence>
<protein>
    <recommendedName>
        <fullName evidence="7">DNA-binding protein</fullName>
    </recommendedName>
</protein>
<dbReference type="PROSITE" id="PS00045">
    <property type="entry name" value="HISTONE_LIKE"/>
    <property type="match status" value="1"/>
</dbReference>
<dbReference type="PANTHER" id="PTHR33175">
    <property type="entry name" value="DNA-BINDING PROTEIN HU"/>
    <property type="match status" value="1"/>
</dbReference>
<keyword evidence="3" id="KW-0238">DNA-binding</keyword>
<dbReference type="InterPro" id="IPR010992">
    <property type="entry name" value="IHF-like_DNA-bd_dom_sf"/>
</dbReference>
<dbReference type="CDD" id="cd13831">
    <property type="entry name" value="HU"/>
    <property type="match status" value="1"/>
</dbReference>
<keyword evidence="2" id="KW-0226">DNA condensation</keyword>
<evidence type="ECO:0000313" key="5">
    <source>
        <dbReference type="EMBL" id="GAA5086780.1"/>
    </source>
</evidence>
<evidence type="ECO:0008006" key="7">
    <source>
        <dbReference type="Google" id="ProtNLM"/>
    </source>
</evidence>
<dbReference type="PRINTS" id="PR01727">
    <property type="entry name" value="DNABINDINGHU"/>
</dbReference>
<evidence type="ECO:0000256" key="2">
    <source>
        <dbReference type="ARBA" id="ARBA00023067"/>
    </source>
</evidence>
<dbReference type="InterPro" id="IPR020816">
    <property type="entry name" value="Histone-like_DNA-bd_CS"/>
</dbReference>